<evidence type="ECO:0000313" key="3">
    <source>
        <dbReference type="Proteomes" id="UP000007054"/>
    </source>
</evidence>
<gene>
    <name evidence="2" type="ordered locus">RUM_02390</name>
</gene>
<dbReference type="InterPro" id="IPR036388">
    <property type="entry name" value="WH-like_DNA-bd_sf"/>
</dbReference>
<protein>
    <submittedName>
        <fullName evidence="2">Response regulator with putative antiterminator output domain</fullName>
    </submittedName>
</protein>
<sequence>MERGLIISSTEKSVAFFRDMLGHAGIQDLTVVSSAGEARRRMLEYEYDICVINAPLPDEYGESLSCSIALHTTSEVILVVKAEQFDSICHKVEDCGVITVAKPVNRGLFWNAIKVTQAASVKMQRMYCENRKLQQKIEDLRIVDRAKCALISYLRMSEQEAHKYIERQAMDMRLPKREIAEEILRTYEV</sequence>
<feature type="domain" description="ANTAR" evidence="1">
    <location>
        <begin position="123"/>
        <end position="184"/>
    </location>
</feature>
<dbReference type="EMBL" id="FP929052">
    <property type="protein sequence ID" value="CBL16486.1"/>
    <property type="molecule type" value="Genomic_DNA"/>
</dbReference>
<dbReference type="InterPro" id="IPR005561">
    <property type="entry name" value="ANTAR"/>
</dbReference>
<dbReference type="Proteomes" id="UP000007054">
    <property type="component" value="Chromosome"/>
</dbReference>
<dbReference type="OrthoDB" id="9808843at2"/>
<dbReference type="AlphaFoldDB" id="D4LA41"/>
<dbReference type="Pfam" id="PF03861">
    <property type="entry name" value="ANTAR"/>
    <property type="match status" value="1"/>
</dbReference>
<dbReference type="RefSeq" id="WP_015557393.1">
    <property type="nucleotide sequence ID" value="NC_021039.1"/>
</dbReference>
<dbReference type="PATRIC" id="fig|213810.4.peg.91"/>
<accession>D4LA41</accession>
<dbReference type="SUPFAM" id="SSF52172">
    <property type="entry name" value="CheY-like"/>
    <property type="match status" value="1"/>
</dbReference>
<dbReference type="SMART" id="SM01012">
    <property type="entry name" value="ANTAR"/>
    <property type="match status" value="1"/>
</dbReference>
<reference evidence="2" key="2">
    <citation type="submission" date="2010-03" db="EMBL/GenBank/DDBJ databases">
        <authorList>
            <person name="Pajon A."/>
        </authorList>
    </citation>
    <scope>NUCLEOTIDE SEQUENCE</scope>
    <source>
        <strain evidence="2">Type strain: 18P13</strain>
    </source>
</reference>
<keyword evidence="3" id="KW-1185">Reference proteome</keyword>
<dbReference type="STRING" id="213810.RUM_02390"/>
<dbReference type="GO" id="GO:0003723">
    <property type="term" value="F:RNA binding"/>
    <property type="evidence" value="ECO:0007669"/>
    <property type="project" value="InterPro"/>
</dbReference>
<dbReference type="KEGG" id="rch:RUM_02390"/>
<dbReference type="GeneID" id="83155078"/>
<name>D4LA41_RUMC1</name>
<proteinExistence type="predicted"/>
<dbReference type="PIRSF" id="PIRSF036382">
    <property type="entry name" value="RR_antiterm"/>
    <property type="match status" value="1"/>
</dbReference>
<dbReference type="HOGENOM" id="CLU_000445_65_2_9"/>
<dbReference type="InterPro" id="IPR008327">
    <property type="entry name" value="Sig_transdc_resp-reg_antiterm"/>
</dbReference>
<evidence type="ECO:0000313" key="2">
    <source>
        <dbReference type="EMBL" id="CBL16486.1"/>
    </source>
</evidence>
<dbReference type="BioCyc" id="RCHA213810:RUM_RS01145-MONOMER"/>
<dbReference type="InterPro" id="IPR011006">
    <property type="entry name" value="CheY-like_superfamily"/>
</dbReference>
<dbReference type="PROSITE" id="PS50921">
    <property type="entry name" value="ANTAR"/>
    <property type="match status" value="1"/>
</dbReference>
<dbReference type="Gene3D" id="1.10.10.10">
    <property type="entry name" value="Winged helix-like DNA-binding domain superfamily/Winged helix DNA-binding domain"/>
    <property type="match status" value="1"/>
</dbReference>
<evidence type="ECO:0000259" key="1">
    <source>
        <dbReference type="PROSITE" id="PS50921"/>
    </source>
</evidence>
<organism evidence="2 3">
    <name type="scientific">Ruminococcus champanellensis (strain DSM 18848 / JCM 17042 / KCTC 15320 / 18P13)</name>
    <dbReference type="NCBI Taxonomy" id="213810"/>
    <lineage>
        <taxon>Bacteria</taxon>
        <taxon>Bacillati</taxon>
        <taxon>Bacillota</taxon>
        <taxon>Clostridia</taxon>
        <taxon>Eubacteriales</taxon>
        <taxon>Oscillospiraceae</taxon>
        <taxon>Ruminococcus</taxon>
    </lineage>
</organism>
<reference evidence="2" key="1">
    <citation type="submission" date="2010-03" db="EMBL/GenBank/DDBJ databases">
        <title>The genome sequence of Ruminococcus sp. 18P13.</title>
        <authorList>
            <consortium name="metaHIT consortium -- http://www.metahit.eu/"/>
            <person name="Pajon A."/>
            <person name="Turner K."/>
            <person name="Parkhill J."/>
            <person name="Bernalier A."/>
        </authorList>
    </citation>
    <scope>NUCLEOTIDE SEQUENCE [LARGE SCALE GENOMIC DNA]</scope>
    <source>
        <strain evidence="2">Type strain: 18P13</strain>
    </source>
</reference>